<dbReference type="eggNOG" id="ENOG502SGGZ">
    <property type="taxonomic scope" value="Eukaryota"/>
</dbReference>
<evidence type="ECO:0000313" key="1">
    <source>
        <dbReference type="EMBL" id="EDO05955.1"/>
    </source>
</evidence>
<dbReference type="PANTHER" id="PTHR12705">
    <property type="entry name" value="ORIGIN RECOGNITION COMPLEX SUBUNIT 5"/>
    <property type="match status" value="1"/>
</dbReference>
<reference evidence="2" key="3">
    <citation type="journal article" date="2021" name="Int. J. Parasitol.">
        <title>Comparative analysis of gene expression between Babesia bovis blood stages and kinetes allowed by improved genome annotation.</title>
        <authorList>
            <person name="Ueti M.W."/>
            <person name="Johnson W.C."/>
            <person name="Kappmeyer L.S."/>
            <person name="Herndon D.R."/>
            <person name="Mousel M.R."/>
            <person name="Reif K.E."/>
            <person name="Taus N.S."/>
            <person name="Ifeonu O.O."/>
            <person name="Silva J.C."/>
            <person name="Suarez C.E."/>
            <person name="Brayton K.A."/>
        </authorList>
    </citation>
    <scope>NUCLEOTIDE SEQUENCE [LARGE SCALE GENOMIC DNA]</scope>
</reference>
<keyword evidence="2" id="KW-1185">Reference proteome</keyword>
<name>A7AVX9_BABBO</name>
<evidence type="ECO:0000313" key="2">
    <source>
        <dbReference type="Proteomes" id="UP000002173"/>
    </source>
</evidence>
<sequence length="499" mass="57334">MSQFSDPVPLIQVIGLCTNEWCKDAESYLSEKGVPFAALDCAVFAATECRSENQSALITWKFTCFTKQLLHSASSAFPLESHRIAKLKKHEIHNCLDFVHLVHSITKTTVGYTEENGIRCVVLLIKDYQALLSHEHSLFNTLLRIHEKLSRFPATESLCDKKVVVVFVGPHPIPPEVTKGDFAIPLIQLSVSDQNGLTDRIGTKNLDYAIQKAQEQVHGISTDNAEFLWKGFVQYFVGTVYPWYKTDPLSMELYCRMLWMIFLEPLQGSELPGDNDLDDCLHHLCKSVDIHINNITKHCRSRFTSELFNSAVSETFIQRKRLDKFNGSRLSKYLLIGAAISTMCHPYQIRRRLRKLKVRDIGSDGAFWRRRHRFEFWSWIANTEWVYASNEGEGIKLDHILYDQMLWVISEGYVKPLSNISLWRRLPASRSAALWHVTDTPPSADQPWRDFMLQNRNIGSNSYLGHIMCASARFIFCAPKDLILSIVKDLSIDMDQFFF</sequence>
<dbReference type="VEuPathDB" id="PiroplasmaDB:BBOV_IV003590"/>
<dbReference type="AlphaFoldDB" id="A7AVX9"/>
<dbReference type="InParanoid" id="A7AVX9"/>
<proteinExistence type="predicted"/>
<dbReference type="GO" id="GO:0003688">
    <property type="term" value="F:DNA replication origin binding"/>
    <property type="evidence" value="ECO:0007669"/>
    <property type="project" value="TreeGrafter"/>
</dbReference>
<dbReference type="InterPro" id="IPR020796">
    <property type="entry name" value="ORC5"/>
</dbReference>
<dbReference type="Proteomes" id="UP000002173">
    <property type="component" value="Unassembled WGS sequence"/>
</dbReference>
<dbReference type="OMA" id="WIANTEW"/>
<comment type="caution">
    <text evidence="1">The sequence shown here is derived from an EMBL/GenBank/DDBJ whole genome shotgun (WGS) entry which is preliminary data.</text>
</comment>
<reference evidence="1 2" key="1">
    <citation type="journal article" date="2007" name="PLoS Pathog.">
        <title>Genome sequence of Babesia bovis and comparative analysis of apicomplexan hemoprotozoa.</title>
        <authorList>
            <person name="Brayton K.A."/>
            <person name="Lau A.O.T."/>
            <person name="Herndon D.R."/>
            <person name="Hannick L."/>
            <person name="Kappmeyer L.S."/>
            <person name="Berens S.J."/>
            <person name="Bidwell S.L."/>
            <person name="Brown W.C."/>
            <person name="Crabtree J."/>
            <person name="Fadrosh D."/>
            <person name="Feldblum T."/>
            <person name="Forberger H.A."/>
            <person name="Haas B.J."/>
            <person name="Howell J.M."/>
            <person name="Khouri H."/>
            <person name="Koo H."/>
            <person name="Mann D.J."/>
            <person name="Norimine J."/>
            <person name="Paulsen I.T."/>
            <person name="Radune D."/>
            <person name="Ren Q."/>
            <person name="Smith R.K. Jr."/>
            <person name="Suarez C.E."/>
            <person name="White O."/>
            <person name="Wortman J.R."/>
            <person name="Knowles D.P. Jr."/>
            <person name="McElwain T.F."/>
            <person name="Nene V.M."/>
        </authorList>
    </citation>
    <scope>NUCLEOTIDE SEQUENCE [LARGE SCALE GENOMIC DNA]</scope>
    <source>
        <strain evidence="1">T2Bo</strain>
    </source>
</reference>
<dbReference type="STRING" id="5865.A7AVX9"/>
<dbReference type="GO" id="GO:0005664">
    <property type="term" value="C:nuclear origin of replication recognition complex"/>
    <property type="evidence" value="ECO:0007669"/>
    <property type="project" value="TreeGrafter"/>
</dbReference>
<organism evidence="1 2">
    <name type="scientific">Babesia bovis</name>
    <dbReference type="NCBI Taxonomy" id="5865"/>
    <lineage>
        <taxon>Eukaryota</taxon>
        <taxon>Sar</taxon>
        <taxon>Alveolata</taxon>
        <taxon>Apicomplexa</taxon>
        <taxon>Aconoidasida</taxon>
        <taxon>Piroplasmida</taxon>
        <taxon>Babesiidae</taxon>
        <taxon>Babesia</taxon>
    </lineage>
</organism>
<dbReference type="PANTHER" id="PTHR12705:SF0">
    <property type="entry name" value="ORIGIN RECOGNITION COMPLEX SUBUNIT 5"/>
    <property type="match status" value="1"/>
</dbReference>
<gene>
    <name evidence="1" type="ORF">BBOV_IV003590</name>
</gene>
<reference evidence="2" key="2">
    <citation type="journal article" date="2020" name="Data Brief">
        <title>Transcriptome dataset of Babesia bovis life stages within vertebrate and invertebrate hosts.</title>
        <authorList>
            <person name="Ueti M.W."/>
            <person name="Johnson W.C."/>
            <person name="Kappmeyer L.S."/>
            <person name="Herndon D.R."/>
            <person name="Mousel M.R."/>
            <person name="Reif K.E."/>
            <person name="Taus N.S."/>
            <person name="Ifeonu O.O."/>
            <person name="Silva J.C."/>
            <person name="Suarez C.E."/>
            <person name="Brayton K.A."/>
        </authorList>
    </citation>
    <scope>NUCLEOTIDE SEQUENCE [LARGE SCALE GENOMIC DNA]</scope>
</reference>
<dbReference type="EMBL" id="AAXT01000004">
    <property type="protein sequence ID" value="EDO05955.1"/>
    <property type="molecule type" value="Genomic_DNA"/>
</dbReference>
<dbReference type="GO" id="GO:0006270">
    <property type="term" value="P:DNA replication initiation"/>
    <property type="evidence" value="ECO:0007669"/>
    <property type="project" value="TreeGrafter"/>
</dbReference>
<accession>A7AVX9</accession>
<protein>
    <submittedName>
        <fullName evidence="1">Uncharacterized protein</fullName>
    </submittedName>
</protein>